<keyword evidence="2" id="KW-0472">Membrane</keyword>
<protein>
    <recommendedName>
        <fullName evidence="5">Aminodeoxychorismate lyase</fullName>
    </recommendedName>
</protein>
<keyword evidence="2" id="KW-1133">Transmembrane helix</keyword>
<evidence type="ECO:0000313" key="4">
    <source>
        <dbReference type="Proteomes" id="UP000031938"/>
    </source>
</evidence>
<reference evidence="3 4" key="1">
    <citation type="submission" date="2015-01" db="EMBL/GenBank/DDBJ databases">
        <title>Genome sequencing of Jeotgalibacillus soli.</title>
        <authorList>
            <person name="Goh K.M."/>
            <person name="Chan K.-G."/>
            <person name="Yaakop A.S."/>
            <person name="Ee R."/>
            <person name="Gan H.M."/>
            <person name="Chan C.S."/>
        </authorList>
    </citation>
    <scope>NUCLEOTIDE SEQUENCE [LARGE SCALE GENOMIC DNA]</scope>
    <source>
        <strain evidence="3 4">P9</strain>
    </source>
</reference>
<feature type="coiled-coil region" evidence="1">
    <location>
        <begin position="47"/>
        <end position="81"/>
    </location>
</feature>
<accession>A0A0C2R294</accession>
<dbReference type="PATRIC" id="fig|889306.3.peg.3386"/>
<dbReference type="AlphaFoldDB" id="A0A0C2R294"/>
<proteinExistence type="predicted"/>
<keyword evidence="4" id="KW-1185">Reference proteome</keyword>
<gene>
    <name evidence="3" type="ORF">KP78_33690</name>
</gene>
<keyword evidence="1" id="KW-0175">Coiled coil</keyword>
<dbReference type="EMBL" id="JXRP01000019">
    <property type="protein sequence ID" value="KIL44405.1"/>
    <property type="molecule type" value="Genomic_DNA"/>
</dbReference>
<feature type="transmembrane region" description="Helical" evidence="2">
    <location>
        <begin position="6"/>
        <end position="26"/>
    </location>
</feature>
<keyword evidence="2" id="KW-0812">Transmembrane</keyword>
<dbReference type="Proteomes" id="UP000031938">
    <property type="component" value="Unassembled WGS sequence"/>
</dbReference>
<comment type="caution">
    <text evidence="3">The sequence shown here is derived from an EMBL/GenBank/DDBJ whole genome shotgun (WGS) entry which is preliminary data.</text>
</comment>
<name>A0A0C2R294_9BACL</name>
<dbReference type="STRING" id="889306.KP78_33690"/>
<sequence length="156" mass="17323">MDRRTIRAFAAGMIGSVLVIVSVTFFTASEESAGKMDASSLENEGYIVLTEEAHDALQAQLMQLEDELAVKETLNKEAVIQDETDEPTTRFILVIDSGMMSQEISESLERVGIIANATEFNSYLVEHEMTNRIQIGEYELTSQLSIEEIAALITRD</sequence>
<evidence type="ECO:0000256" key="2">
    <source>
        <dbReference type="SAM" id="Phobius"/>
    </source>
</evidence>
<dbReference type="OrthoDB" id="2138957at2"/>
<dbReference type="Gene3D" id="3.30.1490.480">
    <property type="entry name" value="Endolytic murein transglycosylase"/>
    <property type="match status" value="1"/>
</dbReference>
<evidence type="ECO:0000313" key="3">
    <source>
        <dbReference type="EMBL" id="KIL44405.1"/>
    </source>
</evidence>
<evidence type="ECO:0008006" key="5">
    <source>
        <dbReference type="Google" id="ProtNLM"/>
    </source>
</evidence>
<evidence type="ECO:0000256" key="1">
    <source>
        <dbReference type="SAM" id="Coils"/>
    </source>
</evidence>
<dbReference type="RefSeq" id="WP_041090276.1">
    <property type="nucleotide sequence ID" value="NZ_JXRP01000019.1"/>
</dbReference>
<organism evidence="3 4">
    <name type="scientific">Jeotgalibacillus soli</name>
    <dbReference type="NCBI Taxonomy" id="889306"/>
    <lineage>
        <taxon>Bacteria</taxon>
        <taxon>Bacillati</taxon>
        <taxon>Bacillota</taxon>
        <taxon>Bacilli</taxon>
        <taxon>Bacillales</taxon>
        <taxon>Caryophanaceae</taxon>
        <taxon>Jeotgalibacillus</taxon>
    </lineage>
</organism>